<proteinExistence type="predicted"/>
<feature type="region of interest" description="Disordered" evidence="1">
    <location>
        <begin position="124"/>
        <end position="156"/>
    </location>
</feature>
<protein>
    <submittedName>
        <fullName evidence="2">Uncharacterized protein</fullName>
    </submittedName>
</protein>
<dbReference type="AlphaFoldDB" id="A0A392QA66"/>
<evidence type="ECO:0000256" key="1">
    <source>
        <dbReference type="SAM" id="MobiDB-lite"/>
    </source>
</evidence>
<dbReference type="Proteomes" id="UP000265520">
    <property type="component" value="Unassembled WGS sequence"/>
</dbReference>
<name>A0A392QA66_9FABA</name>
<evidence type="ECO:0000313" key="2">
    <source>
        <dbReference type="EMBL" id="MCI21034.1"/>
    </source>
</evidence>
<reference evidence="2 3" key="1">
    <citation type="journal article" date="2018" name="Front. Plant Sci.">
        <title>Red Clover (Trifolium pratense) and Zigzag Clover (T. medium) - A Picture of Genomic Similarities and Differences.</title>
        <authorList>
            <person name="Dluhosova J."/>
            <person name="Istvanek J."/>
            <person name="Nedelnik J."/>
            <person name="Repkova J."/>
        </authorList>
    </citation>
    <scope>NUCLEOTIDE SEQUENCE [LARGE SCALE GENOMIC DNA]</scope>
    <source>
        <strain evidence="3">cv. 10/8</strain>
        <tissue evidence="2">Leaf</tissue>
    </source>
</reference>
<feature type="compositionally biased region" description="Basic and acidic residues" evidence="1">
    <location>
        <begin position="144"/>
        <end position="156"/>
    </location>
</feature>
<dbReference type="EMBL" id="LXQA010122950">
    <property type="protein sequence ID" value="MCI21034.1"/>
    <property type="molecule type" value="Genomic_DNA"/>
</dbReference>
<feature type="region of interest" description="Disordered" evidence="1">
    <location>
        <begin position="17"/>
        <end position="58"/>
    </location>
</feature>
<feature type="non-terminal residue" evidence="2">
    <location>
        <position position="1"/>
    </location>
</feature>
<organism evidence="2 3">
    <name type="scientific">Trifolium medium</name>
    <dbReference type="NCBI Taxonomy" id="97028"/>
    <lineage>
        <taxon>Eukaryota</taxon>
        <taxon>Viridiplantae</taxon>
        <taxon>Streptophyta</taxon>
        <taxon>Embryophyta</taxon>
        <taxon>Tracheophyta</taxon>
        <taxon>Spermatophyta</taxon>
        <taxon>Magnoliopsida</taxon>
        <taxon>eudicotyledons</taxon>
        <taxon>Gunneridae</taxon>
        <taxon>Pentapetalae</taxon>
        <taxon>rosids</taxon>
        <taxon>fabids</taxon>
        <taxon>Fabales</taxon>
        <taxon>Fabaceae</taxon>
        <taxon>Papilionoideae</taxon>
        <taxon>50 kb inversion clade</taxon>
        <taxon>NPAAA clade</taxon>
        <taxon>Hologalegina</taxon>
        <taxon>IRL clade</taxon>
        <taxon>Trifolieae</taxon>
        <taxon>Trifolium</taxon>
    </lineage>
</organism>
<accession>A0A392QA66</accession>
<feature type="compositionally biased region" description="Basic and acidic residues" evidence="1">
    <location>
        <begin position="17"/>
        <end position="43"/>
    </location>
</feature>
<evidence type="ECO:0000313" key="3">
    <source>
        <dbReference type="Proteomes" id="UP000265520"/>
    </source>
</evidence>
<comment type="caution">
    <text evidence="2">The sequence shown here is derived from an EMBL/GenBank/DDBJ whole genome shotgun (WGS) entry which is preliminary data.</text>
</comment>
<feature type="compositionally biased region" description="Acidic residues" evidence="1">
    <location>
        <begin position="130"/>
        <end position="143"/>
    </location>
</feature>
<keyword evidence="3" id="KW-1185">Reference proteome</keyword>
<sequence length="156" mass="17423">ENFAAQVKELREMQEALGKAKKDLEDQKARRAEEKKSLEEELGKLQSAMAPAEGKPDSVRGLTTRAQLVERIQQLGEGVFKAAQHSWENALTQIKIANPGLEFSTEGMGMLRKMVDGQIIIPDQYKQMEADEEEEELDEEDNGEEGHEEGHGKSDG</sequence>